<keyword evidence="6" id="KW-0418">Kinase</keyword>
<evidence type="ECO:0000256" key="9">
    <source>
        <dbReference type="ARBA" id="ARBA00048367"/>
    </source>
</evidence>
<sequence>MNKMDPMNYKLRRFEGCSKPKDYERLEKLGEGTFGEVHKGRKKSTHDLVAMKRILMHNEKEGFPITALREIKILKTLSHVNIIPLMDIIKLGDRKERKHGSIYMVTPYMDHDLSGLLENPKVNFSEAQIKCYMKQLLEGIGYLHQGYESCKFAY</sequence>
<dbReference type="Gene3D" id="1.10.510.10">
    <property type="entry name" value="Transferase(Phosphotransferase) domain 1"/>
    <property type="match status" value="1"/>
</dbReference>
<feature type="binding site" evidence="10">
    <location>
        <position position="52"/>
    </location>
    <ligand>
        <name>ATP</name>
        <dbReference type="ChEBI" id="CHEBI:30616"/>
    </ligand>
</feature>
<dbReference type="FunFam" id="3.30.200.20:FF:000124">
    <property type="entry name" value="Cyclin-dependent kinase 4"/>
    <property type="match status" value="1"/>
</dbReference>
<dbReference type="PROSITE" id="PS50011">
    <property type="entry name" value="PROTEIN_KINASE_DOM"/>
    <property type="match status" value="1"/>
</dbReference>
<evidence type="ECO:0000259" key="11">
    <source>
        <dbReference type="PROSITE" id="PS50011"/>
    </source>
</evidence>
<dbReference type="OrthoDB" id="4206010at2759"/>
<evidence type="ECO:0000256" key="1">
    <source>
        <dbReference type="ARBA" id="ARBA00004123"/>
    </source>
</evidence>
<dbReference type="EMBL" id="CP054536">
    <property type="protein sequence ID" value="QSL65238.1"/>
    <property type="molecule type" value="Genomic_DNA"/>
</dbReference>
<reference evidence="12" key="1">
    <citation type="submission" date="2020-06" db="EMBL/GenBank/DDBJ databases">
        <title>Genomes of multiple members of Pneumocystis genus reveal paths to human pathogen Pneumocystis jirovecii.</title>
        <authorList>
            <person name="Cisse O.H."/>
            <person name="Ma L."/>
            <person name="Dekker J."/>
            <person name="Khil P."/>
            <person name="Jo J."/>
            <person name="Brenchley J."/>
            <person name="Blair R."/>
            <person name="Pahar B."/>
            <person name="Chabe M."/>
            <person name="Van Rompay K.A."/>
            <person name="Keesler R."/>
            <person name="Sukura A."/>
            <person name="Hirsch V."/>
            <person name="Kutty G."/>
            <person name="Liu Y."/>
            <person name="Peng L."/>
            <person name="Chen J."/>
            <person name="Song J."/>
            <person name="Weissenbacher-Lang C."/>
            <person name="Xu J."/>
            <person name="Upham N.S."/>
            <person name="Stajich J.E."/>
            <person name="Cuomo C.A."/>
            <person name="Cushion M.T."/>
            <person name="Kovacs J.A."/>
        </authorList>
    </citation>
    <scope>NUCLEOTIDE SEQUENCE</scope>
    <source>
        <strain evidence="12">2A</strain>
    </source>
</reference>
<keyword evidence="7 10" id="KW-0067">ATP-binding</keyword>
<dbReference type="SMART" id="SM00220">
    <property type="entry name" value="S_TKc"/>
    <property type="match status" value="1"/>
</dbReference>
<dbReference type="Pfam" id="PF00069">
    <property type="entry name" value="Pkinase"/>
    <property type="match status" value="1"/>
</dbReference>
<evidence type="ECO:0000256" key="5">
    <source>
        <dbReference type="ARBA" id="ARBA00022741"/>
    </source>
</evidence>
<evidence type="ECO:0000256" key="10">
    <source>
        <dbReference type="PROSITE-ProRule" id="PRU10141"/>
    </source>
</evidence>
<gene>
    <name evidence="12" type="ORF">MERGE_002547</name>
</gene>
<evidence type="ECO:0000256" key="2">
    <source>
        <dbReference type="ARBA" id="ARBA00006485"/>
    </source>
</evidence>
<dbReference type="InterPro" id="IPR000719">
    <property type="entry name" value="Prot_kinase_dom"/>
</dbReference>
<dbReference type="SUPFAM" id="SSF56112">
    <property type="entry name" value="Protein kinase-like (PK-like)"/>
    <property type="match status" value="1"/>
</dbReference>
<comment type="catalytic activity">
    <reaction evidence="8">
        <text>L-threonyl-[protein] + ATP = O-phospho-L-threonyl-[protein] + ADP + H(+)</text>
        <dbReference type="Rhea" id="RHEA:46608"/>
        <dbReference type="Rhea" id="RHEA-COMP:11060"/>
        <dbReference type="Rhea" id="RHEA-COMP:11605"/>
        <dbReference type="ChEBI" id="CHEBI:15378"/>
        <dbReference type="ChEBI" id="CHEBI:30013"/>
        <dbReference type="ChEBI" id="CHEBI:30616"/>
        <dbReference type="ChEBI" id="CHEBI:61977"/>
        <dbReference type="ChEBI" id="CHEBI:456216"/>
        <dbReference type="EC" id="2.7.11.22"/>
    </reaction>
</comment>
<comment type="catalytic activity">
    <reaction evidence="9">
        <text>L-seryl-[protein] + ATP = O-phospho-L-seryl-[protein] + ADP + H(+)</text>
        <dbReference type="Rhea" id="RHEA:17989"/>
        <dbReference type="Rhea" id="RHEA-COMP:9863"/>
        <dbReference type="Rhea" id="RHEA-COMP:11604"/>
        <dbReference type="ChEBI" id="CHEBI:15378"/>
        <dbReference type="ChEBI" id="CHEBI:29999"/>
        <dbReference type="ChEBI" id="CHEBI:30616"/>
        <dbReference type="ChEBI" id="CHEBI:83421"/>
        <dbReference type="ChEBI" id="CHEBI:456216"/>
        <dbReference type="EC" id="2.7.11.22"/>
    </reaction>
</comment>
<dbReference type="GO" id="GO:0005634">
    <property type="term" value="C:nucleus"/>
    <property type="evidence" value="ECO:0007669"/>
    <property type="project" value="UniProtKB-SubCell"/>
</dbReference>
<dbReference type="InterPro" id="IPR017441">
    <property type="entry name" value="Protein_kinase_ATP_BS"/>
</dbReference>
<dbReference type="GO" id="GO:0004693">
    <property type="term" value="F:cyclin-dependent protein serine/threonine kinase activity"/>
    <property type="evidence" value="ECO:0007669"/>
    <property type="project" value="UniProtKB-EC"/>
</dbReference>
<evidence type="ECO:0000313" key="13">
    <source>
        <dbReference type="Proteomes" id="UP000663699"/>
    </source>
</evidence>
<comment type="subcellular location">
    <subcellularLocation>
        <location evidence="1">Nucleus</location>
    </subcellularLocation>
</comment>
<organism evidence="12 13">
    <name type="scientific">Pneumocystis wakefieldiae</name>
    <dbReference type="NCBI Taxonomy" id="38082"/>
    <lineage>
        <taxon>Eukaryota</taxon>
        <taxon>Fungi</taxon>
        <taxon>Dikarya</taxon>
        <taxon>Ascomycota</taxon>
        <taxon>Taphrinomycotina</taxon>
        <taxon>Pneumocystomycetes</taxon>
        <taxon>Pneumocystaceae</taxon>
        <taxon>Pneumocystis</taxon>
    </lineage>
</organism>
<feature type="domain" description="Protein kinase" evidence="11">
    <location>
        <begin position="23"/>
        <end position="154"/>
    </location>
</feature>
<keyword evidence="5 10" id="KW-0547">Nucleotide-binding</keyword>
<proteinExistence type="inferred from homology"/>
<dbReference type="AlphaFoldDB" id="A0A899G1K1"/>
<dbReference type="InterPro" id="IPR011009">
    <property type="entry name" value="Kinase-like_dom_sf"/>
</dbReference>
<dbReference type="InterPro" id="IPR050108">
    <property type="entry name" value="CDK"/>
</dbReference>
<dbReference type="Proteomes" id="UP000663699">
    <property type="component" value="Chromosome 5"/>
</dbReference>
<dbReference type="PROSITE" id="PS00107">
    <property type="entry name" value="PROTEIN_KINASE_ATP"/>
    <property type="match status" value="1"/>
</dbReference>
<comment type="similarity">
    <text evidence="2">Belongs to the protein kinase superfamily. CMGC Ser/Thr protein kinase family. CDC2/CDKX subfamily.</text>
</comment>
<protein>
    <recommendedName>
        <fullName evidence="11">Protein kinase domain-containing protein</fullName>
    </recommendedName>
</protein>
<accession>A0A899G1K1</accession>
<evidence type="ECO:0000256" key="6">
    <source>
        <dbReference type="ARBA" id="ARBA00022777"/>
    </source>
</evidence>
<dbReference type="GO" id="GO:0005524">
    <property type="term" value="F:ATP binding"/>
    <property type="evidence" value="ECO:0007669"/>
    <property type="project" value="UniProtKB-UniRule"/>
</dbReference>
<evidence type="ECO:0000256" key="3">
    <source>
        <dbReference type="ARBA" id="ARBA00022527"/>
    </source>
</evidence>
<keyword evidence="4" id="KW-0808">Transferase</keyword>
<evidence type="ECO:0000313" key="12">
    <source>
        <dbReference type="EMBL" id="QSL65238.1"/>
    </source>
</evidence>
<name>A0A899G1K1_9ASCO</name>
<dbReference type="PANTHER" id="PTHR24056">
    <property type="entry name" value="CELL DIVISION PROTEIN KINASE"/>
    <property type="match status" value="1"/>
</dbReference>
<keyword evidence="3" id="KW-0723">Serine/threonine-protein kinase</keyword>
<dbReference type="PANTHER" id="PTHR24056:SF233">
    <property type="entry name" value="CYCLIN-DEPENDENT KINASE 9"/>
    <property type="match status" value="1"/>
</dbReference>
<evidence type="ECO:0000256" key="7">
    <source>
        <dbReference type="ARBA" id="ARBA00022840"/>
    </source>
</evidence>
<evidence type="ECO:0000256" key="4">
    <source>
        <dbReference type="ARBA" id="ARBA00022679"/>
    </source>
</evidence>
<evidence type="ECO:0000256" key="8">
    <source>
        <dbReference type="ARBA" id="ARBA00047811"/>
    </source>
</evidence>
<dbReference type="Gene3D" id="3.30.200.20">
    <property type="entry name" value="Phosphorylase Kinase, domain 1"/>
    <property type="match status" value="1"/>
</dbReference>
<keyword evidence="13" id="KW-1185">Reference proteome</keyword>